<dbReference type="OrthoDB" id="9794876at2"/>
<comment type="caution">
    <text evidence="3">The sequence shown here is derived from an EMBL/GenBank/DDBJ whole genome shotgun (WGS) entry which is preliminary data.</text>
</comment>
<protein>
    <recommendedName>
        <fullName evidence="2">UPF0102 protein A8L45_07410</fullName>
    </recommendedName>
</protein>
<accession>A0A1C3ELI7</accession>
<dbReference type="PANTHER" id="PTHR34039">
    <property type="entry name" value="UPF0102 PROTEIN YRAN"/>
    <property type="match status" value="1"/>
</dbReference>
<proteinExistence type="inferred from homology"/>
<dbReference type="Gene3D" id="3.40.1350.10">
    <property type="match status" value="1"/>
</dbReference>
<organism evidence="3 4">
    <name type="scientific">Veronia pacifica</name>
    <dbReference type="NCBI Taxonomy" id="1080227"/>
    <lineage>
        <taxon>Bacteria</taxon>
        <taxon>Pseudomonadati</taxon>
        <taxon>Pseudomonadota</taxon>
        <taxon>Gammaproteobacteria</taxon>
        <taxon>Vibrionales</taxon>
        <taxon>Vibrionaceae</taxon>
        <taxon>Veronia</taxon>
    </lineage>
</organism>
<dbReference type="InterPro" id="IPR003509">
    <property type="entry name" value="UPF0102_YraN-like"/>
</dbReference>
<keyword evidence="4" id="KW-1185">Reference proteome</keyword>
<dbReference type="InterPro" id="IPR011335">
    <property type="entry name" value="Restrct_endonuc-II-like"/>
</dbReference>
<evidence type="ECO:0000313" key="3">
    <source>
        <dbReference type="EMBL" id="ODA34098.1"/>
    </source>
</evidence>
<reference evidence="3 4" key="1">
    <citation type="submission" date="2016-05" db="EMBL/GenBank/DDBJ databases">
        <title>Genomic Taxonomy of the Vibrionaceae.</title>
        <authorList>
            <person name="Gomez-Gil B."/>
            <person name="Enciso-Ibarra J."/>
        </authorList>
    </citation>
    <scope>NUCLEOTIDE SEQUENCE [LARGE SCALE GENOMIC DNA]</scope>
    <source>
        <strain evidence="3 4">CAIM 1920</strain>
    </source>
</reference>
<dbReference type="EMBL" id="LYBM01000010">
    <property type="protein sequence ID" value="ODA34098.1"/>
    <property type="molecule type" value="Genomic_DNA"/>
</dbReference>
<dbReference type="SUPFAM" id="SSF52980">
    <property type="entry name" value="Restriction endonuclease-like"/>
    <property type="match status" value="1"/>
</dbReference>
<dbReference type="NCBIfam" id="TIGR00252">
    <property type="entry name" value="YraN family protein"/>
    <property type="match status" value="1"/>
</dbReference>
<dbReference type="Proteomes" id="UP000094936">
    <property type="component" value="Unassembled WGS sequence"/>
</dbReference>
<dbReference type="Pfam" id="PF02021">
    <property type="entry name" value="UPF0102"/>
    <property type="match status" value="1"/>
</dbReference>
<evidence type="ECO:0000256" key="2">
    <source>
        <dbReference type="HAMAP-Rule" id="MF_00048"/>
    </source>
</evidence>
<dbReference type="InterPro" id="IPR011856">
    <property type="entry name" value="tRNA_endonuc-like_dom_sf"/>
</dbReference>
<dbReference type="PANTHER" id="PTHR34039:SF1">
    <property type="entry name" value="UPF0102 PROTEIN YRAN"/>
    <property type="match status" value="1"/>
</dbReference>
<name>A0A1C3ELI7_9GAMM</name>
<dbReference type="NCBIfam" id="NF009150">
    <property type="entry name" value="PRK12497.1-3"/>
    <property type="match status" value="1"/>
</dbReference>
<gene>
    <name evidence="3" type="ORF">A8L45_07410</name>
</gene>
<sequence length="123" mass="14276">MLPWSKKQTGDYYEQQACRHLTSCGLKVLEKNARFRYGEIDLIMMDGNCIVFVEVKFRKRNNYGVAAGAISRKKRERLYAAAEIWLGKQGRNSIHTEFRFDAITFDGDVNSINWIKNFAIEGF</sequence>
<dbReference type="GO" id="GO:0003676">
    <property type="term" value="F:nucleic acid binding"/>
    <property type="evidence" value="ECO:0007669"/>
    <property type="project" value="InterPro"/>
</dbReference>
<dbReference type="STRING" id="1080227.A8L45_07410"/>
<dbReference type="HAMAP" id="MF_00048">
    <property type="entry name" value="UPF0102"/>
    <property type="match status" value="1"/>
</dbReference>
<comment type="similarity">
    <text evidence="1 2">Belongs to the UPF0102 family.</text>
</comment>
<evidence type="ECO:0000256" key="1">
    <source>
        <dbReference type="ARBA" id="ARBA00006738"/>
    </source>
</evidence>
<evidence type="ECO:0000313" key="4">
    <source>
        <dbReference type="Proteomes" id="UP000094936"/>
    </source>
</evidence>
<dbReference type="AlphaFoldDB" id="A0A1C3ELI7"/>
<dbReference type="CDD" id="cd20736">
    <property type="entry name" value="PoNe_Nuclease"/>
    <property type="match status" value="1"/>
</dbReference>